<feature type="region of interest" description="Disordered" evidence="1">
    <location>
        <begin position="99"/>
        <end position="147"/>
    </location>
</feature>
<feature type="compositionally biased region" description="Basic and acidic residues" evidence="1">
    <location>
        <begin position="366"/>
        <end position="381"/>
    </location>
</feature>
<protein>
    <submittedName>
        <fullName evidence="2">Uncharacterized protein</fullName>
    </submittedName>
</protein>
<keyword evidence="3" id="KW-1185">Reference proteome</keyword>
<evidence type="ECO:0000313" key="2">
    <source>
        <dbReference type="EMBL" id="KIK35537.1"/>
    </source>
</evidence>
<feature type="region of interest" description="Disordered" evidence="1">
    <location>
        <begin position="354"/>
        <end position="429"/>
    </location>
</feature>
<dbReference type="AlphaFoldDB" id="A0A0D0AMW3"/>
<accession>A0A0D0AMW3</accession>
<feature type="compositionally biased region" description="Low complexity" evidence="1">
    <location>
        <begin position="102"/>
        <end position="111"/>
    </location>
</feature>
<evidence type="ECO:0000313" key="3">
    <source>
        <dbReference type="Proteomes" id="UP000054485"/>
    </source>
</evidence>
<reference evidence="3" key="2">
    <citation type="submission" date="2015-01" db="EMBL/GenBank/DDBJ databases">
        <title>Evolutionary Origins and Diversification of the Mycorrhizal Mutualists.</title>
        <authorList>
            <consortium name="DOE Joint Genome Institute"/>
            <consortium name="Mycorrhizal Genomics Consortium"/>
            <person name="Kohler A."/>
            <person name="Kuo A."/>
            <person name="Nagy L.G."/>
            <person name="Floudas D."/>
            <person name="Copeland A."/>
            <person name="Barry K.W."/>
            <person name="Cichocki N."/>
            <person name="Veneault-Fourrey C."/>
            <person name="LaButti K."/>
            <person name="Lindquist E.A."/>
            <person name="Lipzen A."/>
            <person name="Lundell T."/>
            <person name="Morin E."/>
            <person name="Murat C."/>
            <person name="Riley R."/>
            <person name="Ohm R."/>
            <person name="Sun H."/>
            <person name="Tunlid A."/>
            <person name="Henrissat B."/>
            <person name="Grigoriev I.V."/>
            <person name="Hibbett D.S."/>
            <person name="Martin F."/>
        </authorList>
    </citation>
    <scope>NUCLEOTIDE SEQUENCE [LARGE SCALE GENOMIC DNA]</scope>
    <source>
        <strain evidence="3">UH-Slu-Lm8-n1</strain>
    </source>
</reference>
<gene>
    <name evidence="2" type="ORF">CY34DRAFT_782108</name>
</gene>
<dbReference type="EMBL" id="KN835613">
    <property type="protein sequence ID" value="KIK35537.1"/>
    <property type="molecule type" value="Genomic_DNA"/>
</dbReference>
<organism evidence="2 3">
    <name type="scientific">Suillus luteus UH-Slu-Lm8-n1</name>
    <dbReference type="NCBI Taxonomy" id="930992"/>
    <lineage>
        <taxon>Eukaryota</taxon>
        <taxon>Fungi</taxon>
        <taxon>Dikarya</taxon>
        <taxon>Basidiomycota</taxon>
        <taxon>Agaricomycotina</taxon>
        <taxon>Agaricomycetes</taxon>
        <taxon>Agaricomycetidae</taxon>
        <taxon>Boletales</taxon>
        <taxon>Suillineae</taxon>
        <taxon>Suillaceae</taxon>
        <taxon>Suillus</taxon>
    </lineage>
</organism>
<feature type="compositionally biased region" description="Polar residues" evidence="1">
    <location>
        <begin position="382"/>
        <end position="400"/>
    </location>
</feature>
<sequence length="897" mass="99792">MSSYTNNPPAIPTQPLWIEDMMAHVHRAPEFSGYDSGGEDVSTVFWEPDSTPTNPFVTRSLSDTFLPESLPLLGMMIGRTKSERMKVAKADHVGDEAVIRAQSSPSRTTTRQSRKRKMHQLESDGDNSNKENMSLTRPAPAAKRICREKTGTEWQSVLDIVKFYEEQRSGKQNEAVIEEGKQCSMFAQDDLPPEILELGPGLRVTGGCPDIVPPSIINLRLSNTVQEDGRAALRRITNMQHSNKTTTGGGGSAGRDVLAKLSALQQWTPRCRDNLIRPVRDDDVKDQDLAYIYNGALLTTTTSQHRLSQLCRIKRDWNSGRLSFSISSESMAADWLNEDLGDLLTWSPPHNDWELAPSGSHQSLLRPDHHPTPLPEHHDPNDSTYDNTGARSTQNSSNPLPTDEPPTHLLSLGAAHADPPNLNVPLDTTLDPVDLKINQGFRHAGRERFMPMPRSPPLSIPADTQSANLPLDLIAQVKADADVYMVRLIFDNSFFPAGRLLTRMANDALSLAVAKHNNDDLNWWKNHAGGFEEVQRLKGTLTTILKDFETVARFSVLLAYELSLVISERGDAVTAHRVNKIVALLDKDSFLNGRVYLRGIDGQVQPFVIPFAHPAIMRLIEIILLELQYQRFIFFDDSESDEWKLRLSNFFAVGGALCSWLLRQYSTGIFIPAEFITEDNASCYDTLCYVIRQFDLRERRFFDGLLIDTRDFLISLVGTRSLVTVSLPPSGSVHWQMTVTVTVLDFELHERTHSNARDGLLVRAPDPQAGDRAVTGYRANFKLKTITCVSKIYFNHNLSCDSASPTPSSPKSTSLATGLSYPLSPTTGLSSFSATRLAASSSIDLFLRKCALLVQLVSCRGLDMDESPGLLSGLPSYSVRSYMSRRPVYTLHELTAT</sequence>
<name>A0A0D0AMW3_9AGAM</name>
<evidence type="ECO:0000256" key="1">
    <source>
        <dbReference type="SAM" id="MobiDB-lite"/>
    </source>
</evidence>
<dbReference type="Proteomes" id="UP000054485">
    <property type="component" value="Unassembled WGS sequence"/>
</dbReference>
<dbReference type="InParanoid" id="A0A0D0AMW3"/>
<dbReference type="HOGENOM" id="CLU_322667_0_0_1"/>
<reference evidence="2 3" key="1">
    <citation type="submission" date="2014-04" db="EMBL/GenBank/DDBJ databases">
        <authorList>
            <consortium name="DOE Joint Genome Institute"/>
            <person name="Kuo A."/>
            <person name="Ruytinx J."/>
            <person name="Rineau F."/>
            <person name="Colpaert J."/>
            <person name="Kohler A."/>
            <person name="Nagy L.G."/>
            <person name="Floudas D."/>
            <person name="Copeland A."/>
            <person name="Barry K.W."/>
            <person name="Cichocki N."/>
            <person name="Veneault-Fourrey C."/>
            <person name="LaButti K."/>
            <person name="Lindquist E.A."/>
            <person name="Lipzen A."/>
            <person name="Lundell T."/>
            <person name="Morin E."/>
            <person name="Murat C."/>
            <person name="Sun H."/>
            <person name="Tunlid A."/>
            <person name="Henrissat B."/>
            <person name="Grigoriev I.V."/>
            <person name="Hibbett D.S."/>
            <person name="Martin F."/>
            <person name="Nordberg H.P."/>
            <person name="Cantor M.N."/>
            <person name="Hua S.X."/>
        </authorList>
    </citation>
    <scope>NUCLEOTIDE SEQUENCE [LARGE SCALE GENOMIC DNA]</scope>
    <source>
        <strain evidence="2 3">UH-Slu-Lm8-n1</strain>
    </source>
</reference>
<proteinExistence type="predicted"/>
<dbReference type="OrthoDB" id="2692462at2759"/>